<dbReference type="InterPro" id="IPR032466">
    <property type="entry name" value="Metal_Hydrolase"/>
</dbReference>
<comment type="caution">
    <text evidence="2">The sequence shown here is derived from an EMBL/GenBank/DDBJ whole genome shotgun (WGS) entry which is preliminary data.</text>
</comment>
<dbReference type="RefSeq" id="WP_337694677.1">
    <property type="nucleotide sequence ID" value="NZ_JBBEGN010000003.1"/>
</dbReference>
<feature type="domain" description="Amidohydrolase-related" evidence="1">
    <location>
        <begin position="7"/>
        <end position="274"/>
    </location>
</feature>
<organism evidence="2 3">
    <name type="scientific">Actinomycetospora aurantiaca</name>
    <dbReference type="NCBI Taxonomy" id="3129233"/>
    <lineage>
        <taxon>Bacteria</taxon>
        <taxon>Bacillati</taxon>
        <taxon>Actinomycetota</taxon>
        <taxon>Actinomycetes</taxon>
        <taxon>Pseudonocardiales</taxon>
        <taxon>Pseudonocardiaceae</taxon>
        <taxon>Actinomycetospora</taxon>
    </lineage>
</organism>
<keyword evidence="3" id="KW-1185">Reference proteome</keyword>
<dbReference type="SUPFAM" id="SSF51556">
    <property type="entry name" value="Metallo-dependent hydrolases"/>
    <property type="match status" value="1"/>
</dbReference>
<dbReference type="EMBL" id="JBBEGN010000003">
    <property type="protein sequence ID" value="MEJ2868078.1"/>
    <property type="molecule type" value="Genomic_DNA"/>
</dbReference>
<dbReference type="Proteomes" id="UP001385809">
    <property type="component" value="Unassembled WGS sequence"/>
</dbReference>
<proteinExistence type="predicted"/>
<dbReference type="Pfam" id="PF04909">
    <property type="entry name" value="Amidohydro_2"/>
    <property type="match status" value="1"/>
</dbReference>
<evidence type="ECO:0000313" key="3">
    <source>
        <dbReference type="Proteomes" id="UP001385809"/>
    </source>
</evidence>
<dbReference type="Gene3D" id="3.20.20.140">
    <property type="entry name" value="Metal-dependent hydrolases"/>
    <property type="match status" value="1"/>
</dbReference>
<protein>
    <submittedName>
        <fullName evidence="2">Amidohydrolase family protein</fullName>
    </submittedName>
</protein>
<evidence type="ECO:0000313" key="2">
    <source>
        <dbReference type="EMBL" id="MEJ2868078.1"/>
    </source>
</evidence>
<evidence type="ECO:0000259" key="1">
    <source>
        <dbReference type="Pfam" id="PF04909"/>
    </source>
</evidence>
<reference evidence="2 3" key="1">
    <citation type="submission" date="2024-03" db="EMBL/GenBank/DDBJ databases">
        <title>Actinomycetospora sp. OC33-EN08, a novel actinomycete isolated from wild orchid (Aerides multiflora).</title>
        <authorList>
            <person name="Suriyachadkun C."/>
        </authorList>
    </citation>
    <scope>NUCLEOTIDE SEQUENCE [LARGE SCALE GENOMIC DNA]</scope>
    <source>
        <strain evidence="2 3">OC33-EN08</strain>
    </source>
</reference>
<dbReference type="CDD" id="cd01292">
    <property type="entry name" value="metallo-dependent_hydrolases"/>
    <property type="match status" value="1"/>
</dbReference>
<name>A0ABU8MMA2_9PSEU</name>
<dbReference type="InterPro" id="IPR006680">
    <property type="entry name" value="Amidohydro-rel"/>
</dbReference>
<accession>A0ABU8MMA2</accession>
<sequence>MPNLPVVDAHRHLGVLPSYPFYGGPPVNPDIGARETIDQLRADLDEEGTELAVVIPNYGVPDASASFALNELCLEAAAKDDRIRTGIWASPRPQDAAETTKALELAAEDPVRVIKISFLLGGSASDPECRPQLDAIFETARRHDRVVHVHTSPGAASDIDQVGELVERYADDVKLHLVHLGGGMSGHIKLIGGRFFDWVEAGKQVYTDTSWAIGFAPRWLAAEIERRGIGHDRVLFASDEPWGDRIGELVRMQAAMGDGELGRLTLADNARSLYV</sequence>
<gene>
    <name evidence="2" type="ORF">WCD74_09905</name>
</gene>